<reference evidence="2" key="1">
    <citation type="journal article" date="2019" name="Int. J. Syst. Evol. Microbiol.">
        <title>The Global Catalogue of Microorganisms (GCM) 10K type strain sequencing project: providing services to taxonomists for standard genome sequencing and annotation.</title>
        <authorList>
            <consortium name="The Broad Institute Genomics Platform"/>
            <consortium name="The Broad Institute Genome Sequencing Center for Infectious Disease"/>
            <person name="Wu L."/>
            <person name="Ma J."/>
        </authorList>
    </citation>
    <scope>NUCLEOTIDE SEQUENCE [LARGE SCALE GENOMIC DNA]</scope>
    <source>
        <strain evidence="2">NBRC 102407</strain>
    </source>
</reference>
<organism evidence="1 2">
    <name type="scientific">Zoogloea oryzae</name>
    <dbReference type="NCBI Taxonomy" id="310767"/>
    <lineage>
        <taxon>Bacteria</taxon>
        <taxon>Pseudomonadati</taxon>
        <taxon>Pseudomonadota</taxon>
        <taxon>Betaproteobacteria</taxon>
        <taxon>Rhodocyclales</taxon>
        <taxon>Zoogloeaceae</taxon>
        <taxon>Zoogloea</taxon>
    </lineage>
</organism>
<dbReference type="RefSeq" id="WP_284189626.1">
    <property type="nucleotide sequence ID" value="NZ_BSPX01000095.1"/>
</dbReference>
<evidence type="ECO:0000313" key="1">
    <source>
        <dbReference type="EMBL" id="GLT24465.1"/>
    </source>
</evidence>
<accession>A0ABQ6FIM4</accession>
<evidence type="ECO:0000313" key="2">
    <source>
        <dbReference type="Proteomes" id="UP001157167"/>
    </source>
</evidence>
<comment type="caution">
    <text evidence="1">The sequence shown here is derived from an EMBL/GenBank/DDBJ whole genome shotgun (WGS) entry which is preliminary data.</text>
</comment>
<name>A0ABQ6FIM4_9RHOO</name>
<dbReference type="Proteomes" id="UP001157167">
    <property type="component" value="Unassembled WGS sequence"/>
</dbReference>
<sequence>MQAPLIPPAEDRILALRVADAAVTAWRELDAALSPIIGQRGVAALYQRSLYLTRIDYPWLAGVHQATVRAGEFAPLHTVLSQQTSATAAGACSALLATFRDLLTRLIGASLTERLLPPIPPAPPAPNAAPDPSP</sequence>
<gene>
    <name evidence="1" type="ORF">GCM10007933_39460</name>
</gene>
<protein>
    <submittedName>
        <fullName evidence="1">Uncharacterized protein</fullName>
    </submittedName>
</protein>
<dbReference type="EMBL" id="BSPX01000095">
    <property type="protein sequence ID" value="GLT24465.1"/>
    <property type="molecule type" value="Genomic_DNA"/>
</dbReference>
<keyword evidence="2" id="KW-1185">Reference proteome</keyword>
<proteinExistence type="predicted"/>